<proteinExistence type="inferred from homology"/>
<dbReference type="AlphaFoldDB" id="A0A830C6I4"/>
<evidence type="ECO:0000256" key="3">
    <source>
        <dbReference type="ARBA" id="ARBA00023121"/>
    </source>
</evidence>
<keyword evidence="8" id="KW-1185">Reference proteome</keyword>
<keyword evidence="3 4" id="KW-0446">Lipid-binding</keyword>
<dbReference type="Pfam" id="PF00234">
    <property type="entry name" value="Tryp_alpha_amyl"/>
    <property type="match status" value="1"/>
</dbReference>
<evidence type="ECO:0000313" key="7">
    <source>
        <dbReference type="EMBL" id="GFP91914.1"/>
    </source>
</evidence>
<keyword evidence="2 4" id="KW-0813">Transport</keyword>
<dbReference type="GO" id="GO:0006869">
    <property type="term" value="P:lipid transport"/>
    <property type="evidence" value="ECO:0007669"/>
    <property type="project" value="InterPro"/>
</dbReference>
<dbReference type="InterPro" id="IPR000528">
    <property type="entry name" value="Plant_nsLTP"/>
</dbReference>
<feature type="domain" description="Bifunctional inhibitor/plant lipid transfer protein/seed storage helical" evidence="6">
    <location>
        <begin position="24"/>
        <end position="109"/>
    </location>
</feature>
<gene>
    <name evidence="7" type="ORF">PHJA_001335500</name>
</gene>
<evidence type="ECO:0000256" key="1">
    <source>
        <dbReference type="ARBA" id="ARBA00009748"/>
    </source>
</evidence>
<feature type="signal peptide" evidence="5">
    <location>
        <begin position="1"/>
        <end position="20"/>
    </location>
</feature>
<comment type="similarity">
    <text evidence="1 4">Belongs to the plant LTP family.</text>
</comment>
<dbReference type="EMBL" id="BMAC01000259">
    <property type="protein sequence ID" value="GFP91914.1"/>
    <property type="molecule type" value="Genomic_DNA"/>
</dbReference>
<feature type="chain" id="PRO_5032464531" description="Non-specific lipid-transfer protein" evidence="5">
    <location>
        <begin position="21"/>
        <end position="111"/>
    </location>
</feature>
<organism evidence="7 8">
    <name type="scientific">Phtheirospermum japonicum</name>
    <dbReference type="NCBI Taxonomy" id="374723"/>
    <lineage>
        <taxon>Eukaryota</taxon>
        <taxon>Viridiplantae</taxon>
        <taxon>Streptophyta</taxon>
        <taxon>Embryophyta</taxon>
        <taxon>Tracheophyta</taxon>
        <taxon>Spermatophyta</taxon>
        <taxon>Magnoliopsida</taxon>
        <taxon>eudicotyledons</taxon>
        <taxon>Gunneridae</taxon>
        <taxon>Pentapetalae</taxon>
        <taxon>asterids</taxon>
        <taxon>lamiids</taxon>
        <taxon>Lamiales</taxon>
        <taxon>Orobanchaceae</taxon>
        <taxon>Orobanchaceae incertae sedis</taxon>
        <taxon>Phtheirospermum</taxon>
    </lineage>
</organism>
<comment type="function">
    <text evidence="4">Plant non-specific lipid-transfer proteins transfer phospholipids as well as galactolipids across membranes. May play a role in wax or cutin deposition in the cell walls of expanding epidermal cells and certain secretory tissues.</text>
</comment>
<dbReference type="SUPFAM" id="SSF47699">
    <property type="entry name" value="Bifunctional inhibitor/lipid-transfer protein/seed storage 2S albumin"/>
    <property type="match status" value="1"/>
</dbReference>
<evidence type="ECO:0000313" key="8">
    <source>
        <dbReference type="Proteomes" id="UP000653305"/>
    </source>
</evidence>
<dbReference type="SMART" id="SM00499">
    <property type="entry name" value="AAI"/>
    <property type="match status" value="1"/>
</dbReference>
<dbReference type="GO" id="GO:0008289">
    <property type="term" value="F:lipid binding"/>
    <property type="evidence" value="ECO:0007669"/>
    <property type="project" value="UniProtKB-KW"/>
</dbReference>
<keyword evidence="5" id="KW-0732">Signal</keyword>
<evidence type="ECO:0000256" key="5">
    <source>
        <dbReference type="SAM" id="SignalP"/>
    </source>
</evidence>
<dbReference type="CDD" id="cd01960">
    <property type="entry name" value="nsLTP1"/>
    <property type="match status" value="1"/>
</dbReference>
<accession>A0A830C6I4</accession>
<dbReference type="PRINTS" id="PR00382">
    <property type="entry name" value="LIPIDTRNSFER"/>
</dbReference>
<evidence type="ECO:0000256" key="4">
    <source>
        <dbReference type="RuleBase" id="RU000628"/>
    </source>
</evidence>
<evidence type="ECO:0000256" key="2">
    <source>
        <dbReference type="ARBA" id="ARBA00022448"/>
    </source>
</evidence>
<dbReference type="InterPro" id="IPR016140">
    <property type="entry name" value="Bifunc_inhib/LTP/seed_store"/>
</dbReference>
<comment type="caution">
    <text evidence="7">The sequence shown here is derived from an EMBL/GenBank/DDBJ whole genome shotgun (WGS) entry which is preliminary data.</text>
</comment>
<dbReference type="InterPro" id="IPR036312">
    <property type="entry name" value="Bifun_inhib/LTP/seed_sf"/>
</dbReference>
<protein>
    <recommendedName>
        <fullName evidence="4">Non-specific lipid-transfer protein</fullName>
    </recommendedName>
</protein>
<dbReference type="Proteomes" id="UP000653305">
    <property type="component" value="Unassembled WGS sequence"/>
</dbReference>
<evidence type="ECO:0000259" key="6">
    <source>
        <dbReference type="SMART" id="SM00499"/>
    </source>
</evidence>
<dbReference type="PANTHER" id="PTHR33076">
    <property type="entry name" value="NON-SPECIFIC LIPID-TRANSFER PROTEIN 2-RELATED"/>
    <property type="match status" value="1"/>
</dbReference>
<dbReference type="Gene3D" id="1.10.110.10">
    <property type="entry name" value="Plant lipid-transfer and hydrophobic proteins"/>
    <property type="match status" value="1"/>
</dbReference>
<sequence>MARLLGALFLVLLIARPAVSVPSCTEVFNDLAPCLSYLQGTSKSPTQECCAGLKALKAIEKTKEDRVASCNCGKQALSMFNYDPKKLTLLPKECGVDMNMPAIDKNFDCST</sequence>
<name>A0A830C6I4_9LAMI</name>
<reference evidence="7" key="1">
    <citation type="submission" date="2020-07" db="EMBL/GenBank/DDBJ databases">
        <title>Ethylene signaling mediates host invasion by parasitic plants.</title>
        <authorList>
            <person name="Yoshida S."/>
        </authorList>
    </citation>
    <scope>NUCLEOTIDE SEQUENCE</scope>
    <source>
        <strain evidence="7">Okayama</strain>
    </source>
</reference>
<dbReference type="OrthoDB" id="1862539at2759"/>